<sequence length="80" mass="8782">MNIIWWATIALVFAFFSLGFTLGGIYYEAYANSAVAGEGADGICVHYFKNGYIKAGTECLEEQAAAREKEKCEKSGRINC</sequence>
<proteinExistence type="predicted"/>
<reference evidence="1" key="1">
    <citation type="journal article" date="2015" name="Nature">
        <title>Complex archaea that bridge the gap between prokaryotes and eukaryotes.</title>
        <authorList>
            <person name="Spang A."/>
            <person name="Saw J.H."/>
            <person name="Jorgensen S.L."/>
            <person name="Zaremba-Niedzwiedzka K."/>
            <person name="Martijn J."/>
            <person name="Lind A.E."/>
            <person name="van Eijk R."/>
            <person name="Schleper C."/>
            <person name="Guy L."/>
            <person name="Ettema T.J."/>
        </authorList>
    </citation>
    <scope>NUCLEOTIDE SEQUENCE</scope>
</reference>
<gene>
    <name evidence="1" type="ORF">LCGC14_0380750</name>
</gene>
<dbReference type="AlphaFoldDB" id="A0A0F9T8F4"/>
<protein>
    <submittedName>
        <fullName evidence="1">Uncharacterized protein</fullName>
    </submittedName>
</protein>
<organism evidence="1">
    <name type="scientific">marine sediment metagenome</name>
    <dbReference type="NCBI Taxonomy" id="412755"/>
    <lineage>
        <taxon>unclassified sequences</taxon>
        <taxon>metagenomes</taxon>
        <taxon>ecological metagenomes</taxon>
    </lineage>
</organism>
<accession>A0A0F9T8F4</accession>
<evidence type="ECO:0000313" key="1">
    <source>
        <dbReference type="EMBL" id="KKN75454.1"/>
    </source>
</evidence>
<comment type="caution">
    <text evidence="1">The sequence shown here is derived from an EMBL/GenBank/DDBJ whole genome shotgun (WGS) entry which is preliminary data.</text>
</comment>
<name>A0A0F9T8F4_9ZZZZ</name>
<dbReference type="EMBL" id="LAZR01000310">
    <property type="protein sequence ID" value="KKN75454.1"/>
    <property type="molecule type" value="Genomic_DNA"/>
</dbReference>